<name>A0A427A2C2_ENSVE</name>
<dbReference type="InterPro" id="IPR020581">
    <property type="entry name" value="GDC_P"/>
</dbReference>
<protein>
    <recommendedName>
        <fullName evidence="3">Glycine dehydrogenase C-terminal domain-containing protein</fullName>
    </recommendedName>
</protein>
<evidence type="ECO:0000259" key="3">
    <source>
        <dbReference type="Pfam" id="PF21478"/>
    </source>
</evidence>
<keyword evidence="1" id="KW-0663">Pyridoxal phosphate</keyword>
<reference evidence="4 5" key="1">
    <citation type="journal article" date="2014" name="Agronomy (Basel)">
        <title>A Draft Genome Sequence for Ensete ventricosum, the Drought-Tolerant Tree Against Hunger.</title>
        <authorList>
            <person name="Harrison J."/>
            <person name="Moore K.A."/>
            <person name="Paszkiewicz K."/>
            <person name="Jones T."/>
            <person name="Grant M."/>
            <person name="Ambacheew D."/>
            <person name="Muzemil S."/>
            <person name="Studholme D.J."/>
        </authorList>
    </citation>
    <scope>NUCLEOTIDE SEQUENCE [LARGE SCALE GENOMIC DNA]</scope>
</reference>
<dbReference type="EMBL" id="AMZH03004054">
    <property type="protein sequence ID" value="RRT70338.1"/>
    <property type="molecule type" value="Genomic_DNA"/>
</dbReference>
<evidence type="ECO:0000313" key="5">
    <source>
        <dbReference type="Proteomes" id="UP000287651"/>
    </source>
</evidence>
<dbReference type="GO" id="GO:0005960">
    <property type="term" value="C:glycine cleavage complex"/>
    <property type="evidence" value="ECO:0007669"/>
    <property type="project" value="TreeGrafter"/>
</dbReference>
<dbReference type="GO" id="GO:0005739">
    <property type="term" value="C:mitochondrion"/>
    <property type="evidence" value="ECO:0007669"/>
    <property type="project" value="TreeGrafter"/>
</dbReference>
<accession>A0A427A2C2</accession>
<dbReference type="Pfam" id="PF21478">
    <property type="entry name" value="GcvP2_C"/>
    <property type="match status" value="1"/>
</dbReference>
<dbReference type="GO" id="GO:0016594">
    <property type="term" value="F:glycine binding"/>
    <property type="evidence" value="ECO:0007669"/>
    <property type="project" value="TreeGrafter"/>
</dbReference>
<keyword evidence="2" id="KW-0472">Membrane</keyword>
<organism evidence="4 5">
    <name type="scientific">Ensete ventricosum</name>
    <name type="common">Abyssinian banana</name>
    <name type="synonym">Musa ensete</name>
    <dbReference type="NCBI Taxonomy" id="4639"/>
    <lineage>
        <taxon>Eukaryota</taxon>
        <taxon>Viridiplantae</taxon>
        <taxon>Streptophyta</taxon>
        <taxon>Embryophyta</taxon>
        <taxon>Tracheophyta</taxon>
        <taxon>Spermatophyta</taxon>
        <taxon>Magnoliopsida</taxon>
        <taxon>Liliopsida</taxon>
        <taxon>Zingiberales</taxon>
        <taxon>Musaceae</taxon>
        <taxon>Ensete</taxon>
    </lineage>
</organism>
<dbReference type="InterPro" id="IPR015422">
    <property type="entry name" value="PyrdxlP-dep_Trfase_small"/>
</dbReference>
<comment type="caution">
    <text evidence="4">The sequence shown here is derived from an EMBL/GenBank/DDBJ whole genome shotgun (WGS) entry which is preliminary data.</text>
</comment>
<keyword evidence="2" id="KW-1133">Transmembrane helix</keyword>
<feature type="transmembrane region" description="Helical" evidence="2">
    <location>
        <begin position="207"/>
        <end position="228"/>
    </location>
</feature>
<dbReference type="Gene3D" id="3.90.1150.10">
    <property type="entry name" value="Aspartate Aminotransferase, domain 1"/>
    <property type="match status" value="1"/>
</dbReference>
<keyword evidence="2" id="KW-0812">Transmembrane</keyword>
<dbReference type="GO" id="GO:0004375">
    <property type="term" value="F:glycine dehydrogenase (decarboxylating) activity"/>
    <property type="evidence" value="ECO:0007669"/>
    <property type="project" value="InterPro"/>
</dbReference>
<dbReference type="InterPro" id="IPR049316">
    <property type="entry name" value="GDC-P_C"/>
</dbReference>
<dbReference type="PANTHER" id="PTHR11773:SF1">
    <property type="entry name" value="GLYCINE DEHYDROGENASE (DECARBOXYLATING), MITOCHONDRIAL"/>
    <property type="match status" value="1"/>
</dbReference>
<evidence type="ECO:0000313" key="4">
    <source>
        <dbReference type="EMBL" id="RRT70338.1"/>
    </source>
</evidence>
<dbReference type="GO" id="GO:0048046">
    <property type="term" value="C:apoplast"/>
    <property type="evidence" value="ECO:0007669"/>
    <property type="project" value="TreeGrafter"/>
</dbReference>
<dbReference type="GO" id="GO:0019464">
    <property type="term" value="P:glycine decarboxylation via glycine cleavage system"/>
    <property type="evidence" value="ECO:0007669"/>
    <property type="project" value="TreeGrafter"/>
</dbReference>
<gene>
    <name evidence="4" type="ORF">B296_00020613</name>
</gene>
<evidence type="ECO:0000256" key="1">
    <source>
        <dbReference type="ARBA" id="ARBA00022898"/>
    </source>
</evidence>
<evidence type="ECO:0000256" key="2">
    <source>
        <dbReference type="SAM" id="Phobius"/>
    </source>
</evidence>
<dbReference type="Proteomes" id="UP000287651">
    <property type="component" value="Unassembled WGS sequence"/>
</dbReference>
<dbReference type="GO" id="GO:0009941">
    <property type="term" value="C:chloroplast envelope"/>
    <property type="evidence" value="ECO:0007669"/>
    <property type="project" value="TreeGrafter"/>
</dbReference>
<sequence length="255" mass="28234">MPVTWPSFADLHPFAPADQAQGYQVGLTSPAPWGSALILPISYTYIAMMGSKGLTNASKTAILNANYMAKRLEAELDRFCDALISIREEIAQIESGKADINDNVLKLICRVLLILYLCSWEMHGTNHTPGNVPLSLFLGSEMPNSGQLQVLITTMCCYDLAFDNRDNTEITIICWSDFITRAHRQCVWRSVCCDVLRRVVYSRSGDFVWLASVGGSSLFASVFFYSSVGSPIIDVYTKVVVEGGRRVASTQLLRL</sequence>
<dbReference type="GO" id="GO:0030170">
    <property type="term" value="F:pyridoxal phosphate binding"/>
    <property type="evidence" value="ECO:0007669"/>
    <property type="project" value="TreeGrafter"/>
</dbReference>
<feature type="domain" description="Glycine dehydrogenase C-terminal" evidence="3">
    <location>
        <begin position="74"/>
        <end position="106"/>
    </location>
</feature>
<dbReference type="PANTHER" id="PTHR11773">
    <property type="entry name" value="GLYCINE DEHYDROGENASE, DECARBOXYLATING"/>
    <property type="match status" value="1"/>
</dbReference>
<dbReference type="AlphaFoldDB" id="A0A427A2C2"/>
<proteinExistence type="predicted"/>